<reference evidence="8" key="1">
    <citation type="journal article" date="2012" name="PLoS ONE">
        <title>Comparative analysis of genome sequences covering the seven cronobacter species.</title>
        <authorList>
            <person name="Joseph S."/>
            <person name="Desai P."/>
            <person name="Ji Y."/>
            <person name="Cummings C.A."/>
            <person name="Shih R."/>
            <person name="Degoricija L."/>
            <person name="Rico A."/>
            <person name="Brzoska P."/>
            <person name="Hamby S.E."/>
            <person name="Masood N."/>
            <person name="Hariri S."/>
            <person name="Sonbol H."/>
            <person name="Chuzhanova N."/>
            <person name="McClelland M."/>
            <person name="Furtado M.R."/>
            <person name="Forsythe S.J."/>
        </authorList>
    </citation>
    <scope>NUCLEOTIDE SEQUENCE [LARGE SCALE GENOMIC DNA]</scope>
    <source>
        <strain evidence="8">1210</strain>
    </source>
</reference>
<name>A0ABM9QB21_9ENTR</name>
<comment type="subcellular location">
    <subcellularLocation>
        <location evidence="1">Fimbrium</location>
    </subcellularLocation>
</comment>
<dbReference type="PANTHER" id="PTHR33420:SF12">
    <property type="entry name" value="FIMBRIN-LIKE PROTEIN FIMI-RELATED"/>
    <property type="match status" value="1"/>
</dbReference>
<dbReference type="SUPFAM" id="SSF49401">
    <property type="entry name" value="Bacterial adhesins"/>
    <property type="match status" value="1"/>
</dbReference>
<comment type="caution">
    <text evidence="7">The sequence shown here is derived from an EMBL/GenBank/DDBJ whole genome shotgun (WGS) entry which is preliminary data.</text>
</comment>
<comment type="similarity">
    <text evidence="2">Belongs to the fimbrial protein family.</text>
</comment>
<dbReference type="InterPro" id="IPR036937">
    <property type="entry name" value="Adhesion_dom_fimbrial_sf"/>
</dbReference>
<dbReference type="Proteomes" id="UP000009342">
    <property type="component" value="Unassembled WGS sequence"/>
</dbReference>
<sequence>MKKTLIGFAVSALFAMGSAQAAGNDTSATLNITGTVTAPSASCAVQLGSTTVNLEDDITNLVGQNQTATHANEVTVSVTGEGCANLVEENHIAYKFVGVADNAAGTSLANSDVTAGAATGVGIGIFDEANAPVKINSDTLLASQADKFKLQMVKLDGQTPVAGSLLGSLTVQIERM</sequence>
<protein>
    <recommendedName>
        <fullName evidence="6">Fimbrial-type adhesion domain-containing protein</fullName>
    </recommendedName>
</protein>
<dbReference type="InterPro" id="IPR000259">
    <property type="entry name" value="Adhesion_dom_fimbrial"/>
</dbReference>
<keyword evidence="4" id="KW-0281">Fimbrium</keyword>
<organism evidence="7 8">
    <name type="scientific">Cronobacter dublinensis 1210</name>
    <dbReference type="NCBI Taxonomy" id="1208656"/>
    <lineage>
        <taxon>Bacteria</taxon>
        <taxon>Pseudomonadati</taxon>
        <taxon>Pseudomonadota</taxon>
        <taxon>Gammaproteobacteria</taxon>
        <taxon>Enterobacterales</taxon>
        <taxon>Enterobacteriaceae</taxon>
        <taxon>Cronobacter</taxon>
    </lineage>
</organism>
<dbReference type="EMBL" id="CAKZ01000167">
    <property type="protein sequence ID" value="CCJ82786.1"/>
    <property type="molecule type" value="Genomic_DNA"/>
</dbReference>
<feature type="domain" description="Fimbrial-type adhesion" evidence="6">
    <location>
        <begin position="31"/>
        <end position="173"/>
    </location>
</feature>
<dbReference type="InterPro" id="IPR008966">
    <property type="entry name" value="Adhesion_dom_sf"/>
</dbReference>
<dbReference type="Pfam" id="PF00419">
    <property type="entry name" value="Fimbrial"/>
    <property type="match status" value="1"/>
</dbReference>
<evidence type="ECO:0000259" key="6">
    <source>
        <dbReference type="Pfam" id="PF00419"/>
    </source>
</evidence>
<evidence type="ECO:0000256" key="1">
    <source>
        <dbReference type="ARBA" id="ARBA00004561"/>
    </source>
</evidence>
<evidence type="ECO:0000256" key="3">
    <source>
        <dbReference type="ARBA" id="ARBA00022729"/>
    </source>
</evidence>
<keyword evidence="3 5" id="KW-0732">Signal</keyword>
<feature type="chain" id="PRO_5046412047" description="Fimbrial-type adhesion domain-containing protein" evidence="5">
    <location>
        <begin position="22"/>
        <end position="176"/>
    </location>
</feature>
<dbReference type="InterPro" id="IPR050263">
    <property type="entry name" value="Bact_Fimbrial_Adh_Pro"/>
</dbReference>
<accession>A0ABM9QB21</accession>
<evidence type="ECO:0000313" key="7">
    <source>
        <dbReference type="EMBL" id="CCJ82786.1"/>
    </source>
</evidence>
<dbReference type="Gene3D" id="2.60.40.1090">
    <property type="entry name" value="Fimbrial-type adhesion domain"/>
    <property type="match status" value="1"/>
</dbReference>
<evidence type="ECO:0000256" key="2">
    <source>
        <dbReference type="ARBA" id="ARBA00006671"/>
    </source>
</evidence>
<evidence type="ECO:0000313" key="8">
    <source>
        <dbReference type="Proteomes" id="UP000009342"/>
    </source>
</evidence>
<keyword evidence="8" id="KW-1185">Reference proteome</keyword>
<dbReference type="PANTHER" id="PTHR33420">
    <property type="entry name" value="FIMBRIAL SUBUNIT ELFA-RELATED"/>
    <property type="match status" value="1"/>
</dbReference>
<feature type="signal peptide" evidence="5">
    <location>
        <begin position="1"/>
        <end position="21"/>
    </location>
</feature>
<proteinExistence type="inferred from homology"/>
<gene>
    <name evidence="7" type="ORF">BN134_3553</name>
</gene>
<evidence type="ECO:0000256" key="4">
    <source>
        <dbReference type="ARBA" id="ARBA00023263"/>
    </source>
</evidence>
<evidence type="ECO:0000256" key="5">
    <source>
        <dbReference type="SAM" id="SignalP"/>
    </source>
</evidence>